<feature type="transmembrane region" description="Helical" evidence="1">
    <location>
        <begin position="172"/>
        <end position="196"/>
    </location>
</feature>
<protein>
    <submittedName>
        <fullName evidence="2">Uncharacterized protein</fullName>
    </submittedName>
</protein>
<dbReference type="AlphaFoldDB" id="R4U3G4"/>
<sequence>MKNKMQGFYEKMCAKCQARFKQLILYIRKNLPELLKELQLFKCVIDKERKIGDDKGITPLALINCQNDSYVFLWKNNLFTNTVPKLPITNDAIVLSQETIDNITNNQKQKLSNNNNNNNNNNELLPSDFFTVPTIINSQKNDNINRHLIDLKRNMVIMNQRHYLDTNKTRRLIVIFGLVFLLIFASFSGFLGWYFLHTTPNISNPLPEQIPSRINLEQHLQENQLAVIEDNREQTILTAAKVKNKNLVVEDLLVKEISEDRATIYVKSSSSIYSFSSTVIVHFAAQKLTLSTHIKISNFTTPVEDLNKEIMLEKIKAENSLLSKEKVEINAVSNIGTGGTLLEAVLAAKANNGYYLEDEELKIYFSTTGIKQISDDLEKINIGDLLEREEELIIKAVFAANPNLIQEEVMILADSITATQAIVVAKEDSVFYVPNSQQIVHYRIFNASIGTEQVLVNSEFNGQGILPTKIIMTSDNKIIFGTSEGIYELDSEGKIIKKLSDLWVNMMLQITENEFLVFDDKSILHKVFLDGKPSEHLTNDEQFNDEITSLIKLQDERLWAVGKHNQIYQLNQSNWNDVTKIDTGITSTKWNSVLFQLENGTILFSTYIDNDTKIFELDLDGNIVKTILDKSIPVITEFIYFSEDKFIALGFESQLLHLNADGSFKELADIKEDFYTCGIKLNNGKIWAASVTGTIWELNSN</sequence>
<evidence type="ECO:0000313" key="3">
    <source>
        <dbReference type="Proteomes" id="UP000013963"/>
    </source>
</evidence>
<dbReference type="HOGENOM" id="CLU_025324_0_0_14"/>
<dbReference type="SUPFAM" id="SSF101898">
    <property type="entry name" value="NHL repeat"/>
    <property type="match status" value="1"/>
</dbReference>
<dbReference type="STRING" id="1276229.SSYRP_v1c03530"/>
<organism evidence="2 3">
    <name type="scientific">Spiroplasma syrphidicola EA-1</name>
    <dbReference type="NCBI Taxonomy" id="1276229"/>
    <lineage>
        <taxon>Bacteria</taxon>
        <taxon>Bacillati</taxon>
        <taxon>Mycoplasmatota</taxon>
        <taxon>Mollicutes</taxon>
        <taxon>Entomoplasmatales</taxon>
        <taxon>Spiroplasmataceae</taxon>
        <taxon>Spiroplasma</taxon>
    </lineage>
</organism>
<evidence type="ECO:0000256" key="1">
    <source>
        <dbReference type="SAM" id="Phobius"/>
    </source>
</evidence>
<dbReference type="KEGG" id="ssyr:SSYRP_v1c03530"/>
<accession>R4U3G4</accession>
<dbReference type="Proteomes" id="UP000013963">
    <property type="component" value="Chromosome"/>
</dbReference>
<dbReference type="EMBL" id="CP005078">
    <property type="protein sequence ID" value="AGM25947.1"/>
    <property type="molecule type" value="Genomic_DNA"/>
</dbReference>
<gene>
    <name evidence="2" type="ORF">SSYRP_v1c03530</name>
</gene>
<evidence type="ECO:0000313" key="2">
    <source>
        <dbReference type="EMBL" id="AGM25947.1"/>
    </source>
</evidence>
<keyword evidence="1" id="KW-0472">Membrane</keyword>
<reference evidence="2 3" key="1">
    <citation type="journal article" date="2013" name="Genome Biol. Evol.">
        <title>Complete genomes of two dipteran-associated spiroplasmas provided insights into the origin, dynamics, and impacts of viral invasion in spiroplasma.</title>
        <authorList>
            <person name="Ku C."/>
            <person name="Lo W.S."/>
            <person name="Chen L.L."/>
            <person name="Kuo C.H."/>
        </authorList>
    </citation>
    <scope>NUCLEOTIDE SEQUENCE [LARGE SCALE GENOMIC DNA]</scope>
    <source>
        <strain evidence="2">EA-1</strain>
    </source>
</reference>
<dbReference type="PATRIC" id="fig|1276229.3.peg.350"/>
<dbReference type="OrthoDB" id="358279at2"/>
<dbReference type="RefSeq" id="WP_016340596.1">
    <property type="nucleotide sequence ID" value="NC_021284.1"/>
</dbReference>
<keyword evidence="3" id="KW-1185">Reference proteome</keyword>
<keyword evidence="1" id="KW-1133">Transmembrane helix</keyword>
<proteinExistence type="predicted"/>
<dbReference type="eggNOG" id="COG1520">
    <property type="taxonomic scope" value="Bacteria"/>
</dbReference>
<name>R4U3G4_9MOLU</name>
<keyword evidence="1" id="KW-0812">Transmembrane</keyword>